<evidence type="ECO:0000313" key="3">
    <source>
        <dbReference type="EMBL" id="ADD93614.1"/>
    </source>
</evidence>
<feature type="transmembrane region" description="Helical" evidence="1">
    <location>
        <begin position="7"/>
        <end position="23"/>
    </location>
</feature>
<keyword evidence="1" id="KW-0472">Membrane</keyword>
<dbReference type="EMBL" id="GU942989">
    <property type="protein sequence ID" value="ADD93614.1"/>
    <property type="molecule type" value="Genomic_DNA"/>
</dbReference>
<evidence type="ECO:0000259" key="2">
    <source>
        <dbReference type="Pfam" id="PF14238"/>
    </source>
</evidence>
<sequence>MIRKDTAWLMAIAVFAVGYLLLFEREHTEEAPTGPVLLPAFDSGKIESIEITYNGTNTIRAARSAGQWHLEHPLPYPAMPEGPNKLISQLQALTPLNYRQTMGAPEEFGFAPPRVAIRLELPGQDIELQLGDFTPLEDKLYARTPGQPGVFTVSRQFLNFLPFTANFWRDQHLLHLSRANQLEVDHIQMKSGPRQLTLQQTTNEIWRISQPPPTKRANQTRITKTLINLWNWNVVEFVSDDPKVDLQPYGLQSPEAELVLSRGTNRLAAVQFGHSPTNQPGMVYARLLQHTNVVIVPKPWLTDLRAPIWDYSDHHLVDTFDPGGASLQRINITAGDTFTLEQSTNGLWQINSPSQLPADENLVFALLGRLRNMEAVSREREVVGDFSAFGLAQPTAQYTLLQRGGTNAILGQISFGAPAGEASGELFARRFDEDSVYRVRAVDHQSLPAYSYQLRQRRFWEFPAQAVTKITLTQGEQSLELLRNQDGEWTRTGQPLTKDQREKIPTALGALGRLHAARWTARGADKLATYEIIQRKKSVTLELQHNGQTLTRKIQFGKQSELFNFFAFATDPLEQEAVVFECPLNTYNACEIILFPLLTPAPPNSGTDQ</sequence>
<proteinExistence type="predicted"/>
<feature type="domain" description="DUF4340" evidence="2">
    <location>
        <begin position="68"/>
        <end position="254"/>
    </location>
</feature>
<organism evidence="3">
    <name type="scientific">uncultured marine bacterium MedDCM-OCT-S04-C40</name>
    <dbReference type="NCBI Taxonomy" id="743056"/>
    <lineage>
        <taxon>Bacteria</taxon>
        <taxon>environmental samples</taxon>
    </lineage>
</organism>
<keyword evidence="1" id="KW-0812">Transmembrane</keyword>
<dbReference type="Pfam" id="PF14238">
    <property type="entry name" value="DUF4340"/>
    <property type="match status" value="2"/>
</dbReference>
<dbReference type="InterPro" id="IPR025641">
    <property type="entry name" value="DUF4340"/>
</dbReference>
<keyword evidence="1" id="KW-1133">Transmembrane helix</keyword>
<name>D6PD13_9BACT</name>
<protein>
    <recommendedName>
        <fullName evidence="2">DUF4340 domain-containing protein</fullName>
    </recommendedName>
</protein>
<evidence type="ECO:0000256" key="1">
    <source>
        <dbReference type="SAM" id="Phobius"/>
    </source>
</evidence>
<dbReference type="AlphaFoldDB" id="D6PD13"/>
<reference evidence="3" key="1">
    <citation type="journal article" date="2010" name="ISME J.">
        <title>Metagenome of the Mediterranean deep chlorophyll maximum studied by direct and fosmid library 454 pyrosequencing.</title>
        <authorList>
            <person name="Ghai R."/>
            <person name="Martin-Cuadrado A.B."/>
            <person name="Molto A.G."/>
            <person name="Heredia I.G."/>
            <person name="Cabrera R."/>
            <person name="Martin J."/>
            <person name="Verdu M."/>
            <person name="Deschamps P."/>
            <person name="Moreira D."/>
            <person name="Lopez-Garcia P."/>
            <person name="Mira A."/>
            <person name="Rodriguez-Valera F."/>
        </authorList>
    </citation>
    <scope>NUCLEOTIDE SEQUENCE</scope>
</reference>
<accession>D6PD13</accession>
<feature type="domain" description="DUF4340" evidence="2">
    <location>
        <begin position="348"/>
        <end position="530"/>
    </location>
</feature>